<protein>
    <submittedName>
        <fullName evidence="2">Uncharacterized protein</fullName>
    </submittedName>
</protein>
<reference evidence="2" key="2">
    <citation type="submission" date="2020-11" db="EMBL/GenBank/DDBJ databases">
        <authorList>
            <person name="McCartney M.A."/>
            <person name="Auch B."/>
            <person name="Kono T."/>
            <person name="Mallez S."/>
            <person name="Becker A."/>
            <person name="Gohl D.M."/>
            <person name="Silverstein K.A.T."/>
            <person name="Koren S."/>
            <person name="Bechman K.B."/>
            <person name="Herman A."/>
            <person name="Abrahante J.E."/>
            <person name="Garbe J."/>
        </authorList>
    </citation>
    <scope>NUCLEOTIDE SEQUENCE</scope>
    <source>
        <strain evidence="2">Duluth1</strain>
        <tissue evidence="2">Whole animal</tissue>
    </source>
</reference>
<feature type="region of interest" description="Disordered" evidence="1">
    <location>
        <begin position="1"/>
        <end position="47"/>
    </location>
</feature>
<gene>
    <name evidence="2" type="ORF">DPMN_077240</name>
</gene>
<accession>A0A9D3YK49</accession>
<evidence type="ECO:0000313" key="2">
    <source>
        <dbReference type="EMBL" id="KAH3702232.1"/>
    </source>
</evidence>
<organism evidence="2 3">
    <name type="scientific">Dreissena polymorpha</name>
    <name type="common">Zebra mussel</name>
    <name type="synonym">Mytilus polymorpha</name>
    <dbReference type="NCBI Taxonomy" id="45954"/>
    <lineage>
        <taxon>Eukaryota</taxon>
        <taxon>Metazoa</taxon>
        <taxon>Spiralia</taxon>
        <taxon>Lophotrochozoa</taxon>
        <taxon>Mollusca</taxon>
        <taxon>Bivalvia</taxon>
        <taxon>Autobranchia</taxon>
        <taxon>Heteroconchia</taxon>
        <taxon>Euheterodonta</taxon>
        <taxon>Imparidentia</taxon>
        <taxon>Neoheterodontei</taxon>
        <taxon>Myida</taxon>
        <taxon>Dreissenoidea</taxon>
        <taxon>Dreissenidae</taxon>
        <taxon>Dreissena</taxon>
    </lineage>
</organism>
<name>A0A9D3YK49_DREPO</name>
<feature type="region of interest" description="Disordered" evidence="1">
    <location>
        <begin position="62"/>
        <end position="87"/>
    </location>
</feature>
<feature type="compositionally biased region" description="Low complexity" evidence="1">
    <location>
        <begin position="17"/>
        <end position="37"/>
    </location>
</feature>
<comment type="caution">
    <text evidence="2">The sequence shown here is derived from an EMBL/GenBank/DDBJ whole genome shotgun (WGS) entry which is preliminary data.</text>
</comment>
<feature type="compositionally biased region" description="Polar residues" evidence="1">
    <location>
        <begin position="1"/>
        <end position="11"/>
    </location>
</feature>
<reference evidence="2" key="1">
    <citation type="journal article" date="2019" name="bioRxiv">
        <title>The Genome of the Zebra Mussel, Dreissena polymorpha: A Resource for Invasive Species Research.</title>
        <authorList>
            <person name="McCartney M.A."/>
            <person name="Auch B."/>
            <person name="Kono T."/>
            <person name="Mallez S."/>
            <person name="Zhang Y."/>
            <person name="Obille A."/>
            <person name="Becker A."/>
            <person name="Abrahante J.E."/>
            <person name="Garbe J."/>
            <person name="Badalamenti J.P."/>
            <person name="Herman A."/>
            <person name="Mangelson H."/>
            <person name="Liachko I."/>
            <person name="Sullivan S."/>
            <person name="Sone E.D."/>
            <person name="Koren S."/>
            <person name="Silverstein K.A.T."/>
            <person name="Beckman K.B."/>
            <person name="Gohl D.M."/>
        </authorList>
    </citation>
    <scope>NUCLEOTIDE SEQUENCE</scope>
    <source>
        <strain evidence="2">Duluth1</strain>
        <tissue evidence="2">Whole animal</tissue>
    </source>
</reference>
<dbReference type="AlphaFoldDB" id="A0A9D3YK49"/>
<sequence length="87" mass="9277">MNVDEQSTTDGYTPKRSSTNGSTSDDSSPDSTIPDNSPQEKSTPSTLTTAHLEVSSAMHITFQTPLPPKPSDINTGIKKINSSQILN</sequence>
<keyword evidence="3" id="KW-1185">Reference proteome</keyword>
<dbReference type="EMBL" id="JAIWYP010000015">
    <property type="protein sequence ID" value="KAH3702232.1"/>
    <property type="molecule type" value="Genomic_DNA"/>
</dbReference>
<evidence type="ECO:0000256" key="1">
    <source>
        <dbReference type="SAM" id="MobiDB-lite"/>
    </source>
</evidence>
<evidence type="ECO:0000313" key="3">
    <source>
        <dbReference type="Proteomes" id="UP000828390"/>
    </source>
</evidence>
<dbReference type="Proteomes" id="UP000828390">
    <property type="component" value="Unassembled WGS sequence"/>
</dbReference>
<proteinExistence type="predicted"/>